<comment type="subunit">
    <text evidence="4">Homooligomer.</text>
</comment>
<organism evidence="11 12">
    <name type="scientific">Aureobasidium pullulans</name>
    <name type="common">Black yeast</name>
    <name type="synonym">Pullularia pullulans</name>
    <dbReference type="NCBI Taxonomy" id="5580"/>
    <lineage>
        <taxon>Eukaryota</taxon>
        <taxon>Fungi</taxon>
        <taxon>Dikarya</taxon>
        <taxon>Ascomycota</taxon>
        <taxon>Pezizomycotina</taxon>
        <taxon>Dothideomycetes</taxon>
        <taxon>Dothideomycetidae</taxon>
        <taxon>Dothideales</taxon>
        <taxon>Saccotheciaceae</taxon>
        <taxon>Aureobasidium</taxon>
    </lineage>
</organism>
<evidence type="ECO:0000256" key="1">
    <source>
        <dbReference type="ARBA" id="ARBA00003420"/>
    </source>
</evidence>
<evidence type="ECO:0000256" key="8">
    <source>
        <dbReference type="SAM" id="MobiDB-lite"/>
    </source>
</evidence>
<evidence type="ECO:0000259" key="10">
    <source>
        <dbReference type="Pfam" id="PF03151"/>
    </source>
</evidence>
<evidence type="ECO:0000313" key="12">
    <source>
        <dbReference type="Proteomes" id="UP000308802"/>
    </source>
</evidence>
<sequence length="383" mass="41043">MASLPPKDLASPRLSSQSQSQSQSLDLRSPASFAESFEMDETTPNTGLLSQMDDAEKQSSAVDATSTPSTQEGHEYSISTKTKMICLGLYFCMNLGLTLYNKAVLGKFNFPWLLTTFHTTSAALGCWSIMLIAPDQLKLSHVGGKEQWVLAAFSMLFTVNIAISNVSLAMVSVPFHQIVRSTTPVATILIYRWLGRNYETMTYVSLIPIVAGVGLSTYGDYYATLLGASLTFLGVFLAALKTVATNKLLTGSLKLPALELLLRMSPLAAVQSLLWATATGEVSHFLDFIAEGNLSTSLIIALLGNGFLAFLLNVTSFQTNKLAGALTLSVCGNVKQILTVILGIVLFNVNIGPMNAAGMIVALGGAAWYSKVELDVKRAASRS</sequence>
<evidence type="ECO:0000256" key="4">
    <source>
        <dbReference type="ARBA" id="ARBA00011182"/>
    </source>
</evidence>
<feature type="transmembrane region" description="Helical" evidence="9">
    <location>
        <begin position="260"/>
        <end position="278"/>
    </location>
</feature>
<dbReference type="Proteomes" id="UP000308802">
    <property type="component" value="Unassembled WGS sequence"/>
</dbReference>
<dbReference type="InterPro" id="IPR004853">
    <property type="entry name" value="Sugar_P_trans_dom"/>
</dbReference>
<feature type="domain" description="Sugar phosphate transporter" evidence="10">
    <location>
        <begin position="85"/>
        <end position="370"/>
    </location>
</feature>
<dbReference type="GO" id="GO:0005789">
    <property type="term" value="C:endoplasmic reticulum membrane"/>
    <property type="evidence" value="ECO:0007669"/>
    <property type="project" value="UniProtKB-SubCell"/>
</dbReference>
<protein>
    <submittedName>
        <fullName evidence="11">TPT-domain-containing protein</fullName>
    </submittedName>
</protein>
<feature type="compositionally biased region" description="Low complexity" evidence="8">
    <location>
        <begin position="15"/>
        <end position="24"/>
    </location>
</feature>
<dbReference type="PANTHER" id="PTHR11132">
    <property type="entry name" value="SOLUTE CARRIER FAMILY 35"/>
    <property type="match status" value="1"/>
</dbReference>
<name>A0A4S9AD41_AURPU</name>
<dbReference type="InterPro" id="IPR050186">
    <property type="entry name" value="TPT_transporter"/>
</dbReference>
<proteinExistence type="inferred from homology"/>
<feature type="region of interest" description="Disordered" evidence="8">
    <location>
        <begin position="54"/>
        <end position="75"/>
    </location>
</feature>
<feature type="compositionally biased region" description="Polar residues" evidence="8">
    <location>
        <begin position="58"/>
        <end position="75"/>
    </location>
</feature>
<comment type="similarity">
    <text evidence="3">Belongs to the TPT transporter family. SLC35D subfamily.</text>
</comment>
<dbReference type="EMBL" id="QZAO01000044">
    <property type="protein sequence ID" value="THW77238.1"/>
    <property type="molecule type" value="Genomic_DNA"/>
</dbReference>
<feature type="transmembrane region" description="Helical" evidence="9">
    <location>
        <begin position="148"/>
        <end position="171"/>
    </location>
</feature>
<feature type="transmembrane region" description="Helical" evidence="9">
    <location>
        <begin position="112"/>
        <end position="133"/>
    </location>
</feature>
<evidence type="ECO:0000256" key="5">
    <source>
        <dbReference type="ARBA" id="ARBA00022692"/>
    </source>
</evidence>
<feature type="transmembrane region" description="Helical" evidence="9">
    <location>
        <begin position="298"/>
        <end position="315"/>
    </location>
</feature>
<accession>A0A4S9AD41</accession>
<evidence type="ECO:0000256" key="7">
    <source>
        <dbReference type="ARBA" id="ARBA00023136"/>
    </source>
</evidence>
<evidence type="ECO:0000256" key="3">
    <source>
        <dbReference type="ARBA" id="ARBA00010425"/>
    </source>
</evidence>
<keyword evidence="6 9" id="KW-1133">Transmembrane helix</keyword>
<evidence type="ECO:0000256" key="2">
    <source>
        <dbReference type="ARBA" id="ARBA00004477"/>
    </source>
</evidence>
<feature type="transmembrane region" description="Helical" evidence="9">
    <location>
        <begin position="221"/>
        <end position="240"/>
    </location>
</feature>
<comment type="caution">
    <text evidence="11">The sequence shown here is derived from an EMBL/GenBank/DDBJ whole genome shotgun (WGS) entry which is preliminary data.</text>
</comment>
<keyword evidence="5 9" id="KW-0812">Transmembrane</keyword>
<evidence type="ECO:0000256" key="9">
    <source>
        <dbReference type="SAM" id="Phobius"/>
    </source>
</evidence>
<comment type="subcellular location">
    <subcellularLocation>
        <location evidence="2">Endoplasmic reticulum membrane</location>
        <topology evidence="2">Multi-pass membrane protein</topology>
    </subcellularLocation>
</comment>
<evidence type="ECO:0000256" key="6">
    <source>
        <dbReference type="ARBA" id="ARBA00022989"/>
    </source>
</evidence>
<dbReference type="AlphaFoldDB" id="A0A4S9AD41"/>
<evidence type="ECO:0000313" key="11">
    <source>
        <dbReference type="EMBL" id="THW77238.1"/>
    </source>
</evidence>
<comment type="function">
    <text evidence="1">Involved in the import of GDP-mannose from the cytoplasm into the Golgi lumen.</text>
</comment>
<feature type="region of interest" description="Disordered" evidence="8">
    <location>
        <begin position="1"/>
        <end position="29"/>
    </location>
</feature>
<gene>
    <name evidence="11" type="ORF">D6D19_02439</name>
</gene>
<feature type="transmembrane region" description="Helical" evidence="9">
    <location>
        <begin position="198"/>
        <end position="215"/>
    </location>
</feature>
<reference evidence="11 12" key="1">
    <citation type="submission" date="2018-10" db="EMBL/GenBank/DDBJ databases">
        <title>Fifty Aureobasidium pullulans genomes reveal a recombining polyextremotolerant generalist.</title>
        <authorList>
            <person name="Gostincar C."/>
            <person name="Turk M."/>
            <person name="Zajc J."/>
            <person name="Gunde-Cimerman N."/>
        </authorList>
    </citation>
    <scope>NUCLEOTIDE SEQUENCE [LARGE SCALE GENOMIC DNA]</scope>
    <source>
        <strain evidence="11 12">EXF-10659</strain>
    </source>
</reference>
<keyword evidence="7 9" id="KW-0472">Membrane</keyword>
<dbReference type="Pfam" id="PF03151">
    <property type="entry name" value="TPT"/>
    <property type="match status" value="1"/>
</dbReference>